<organism evidence="3 4">
    <name type="scientific">Rhizobium fredii</name>
    <name type="common">Sinorhizobium fredii</name>
    <dbReference type="NCBI Taxonomy" id="380"/>
    <lineage>
        <taxon>Bacteria</taxon>
        <taxon>Pseudomonadati</taxon>
        <taxon>Pseudomonadota</taxon>
        <taxon>Alphaproteobacteria</taxon>
        <taxon>Hyphomicrobiales</taxon>
        <taxon>Rhizobiaceae</taxon>
        <taxon>Sinorhizobium/Ensifer group</taxon>
        <taxon>Sinorhizobium</taxon>
    </lineage>
</organism>
<keyword evidence="2" id="KW-1133">Transmembrane helix</keyword>
<keyword evidence="1" id="KW-0175">Coiled coil</keyword>
<reference evidence="3 4" key="1">
    <citation type="submission" date="2017-09" db="EMBL/GenBank/DDBJ databases">
        <title>Comparative genomics of rhizobia isolated from Phaseolus vulgaris in China.</title>
        <authorList>
            <person name="Tong W."/>
        </authorList>
    </citation>
    <scope>NUCLEOTIDE SEQUENCE [LARGE SCALE GENOMIC DNA]</scope>
    <source>
        <strain evidence="3 4">PCH1</strain>
    </source>
</reference>
<keyword evidence="2" id="KW-0812">Transmembrane</keyword>
<feature type="coiled-coil region" evidence="1">
    <location>
        <begin position="49"/>
        <end position="114"/>
    </location>
</feature>
<comment type="caution">
    <text evidence="3">The sequence shown here is derived from an EMBL/GenBank/DDBJ whole genome shotgun (WGS) entry which is preliminary data.</text>
</comment>
<evidence type="ECO:0000313" key="4">
    <source>
        <dbReference type="Proteomes" id="UP000220353"/>
    </source>
</evidence>
<evidence type="ECO:0000256" key="1">
    <source>
        <dbReference type="SAM" id="Coils"/>
    </source>
</evidence>
<accession>A0A2A6LY05</accession>
<dbReference type="AlphaFoldDB" id="A0A2A6LY05"/>
<sequence>MTTVRAPAWKWEWNLNTVVILVGFVGAIMTWGASWERLNSNQGSHANALDRLDKRIAAAEASLRQLDNHELRLAAGEKQAAEAAMSMRAVENTLNSLSSDMRLVREILQRLEDSGRQGTQLQR</sequence>
<keyword evidence="2" id="KW-0472">Membrane</keyword>
<dbReference type="RefSeq" id="WP_097586834.1">
    <property type="nucleotide sequence ID" value="NZ_NWTC01000008.1"/>
</dbReference>
<evidence type="ECO:0000256" key="2">
    <source>
        <dbReference type="SAM" id="Phobius"/>
    </source>
</evidence>
<feature type="transmembrane region" description="Helical" evidence="2">
    <location>
        <begin position="13"/>
        <end position="33"/>
    </location>
</feature>
<gene>
    <name evidence="3" type="ORF">CO661_11865</name>
</gene>
<evidence type="ECO:0000313" key="3">
    <source>
        <dbReference type="EMBL" id="PDT47434.1"/>
    </source>
</evidence>
<proteinExistence type="predicted"/>
<dbReference type="EMBL" id="NWTC01000008">
    <property type="protein sequence ID" value="PDT47434.1"/>
    <property type="molecule type" value="Genomic_DNA"/>
</dbReference>
<dbReference type="Proteomes" id="UP000220353">
    <property type="component" value="Unassembled WGS sequence"/>
</dbReference>
<protein>
    <submittedName>
        <fullName evidence="3">Uncharacterized protein</fullName>
    </submittedName>
</protein>
<name>A0A2A6LY05_RHIFR</name>